<evidence type="ECO:0000259" key="2">
    <source>
        <dbReference type="Pfam" id="PF18852"/>
    </source>
</evidence>
<dbReference type="Proteomes" id="UP000429811">
    <property type="component" value="Unassembled WGS sequence"/>
</dbReference>
<dbReference type="AlphaFoldDB" id="A0A6I2RG55"/>
<reference evidence="3 4" key="1">
    <citation type="journal article" date="2019" name="Nat. Med.">
        <title>A library of human gut bacterial isolates paired with longitudinal multiomics data enables mechanistic microbiome research.</title>
        <authorList>
            <person name="Poyet M."/>
            <person name="Groussin M."/>
            <person name="Gibbons S.M."/>
            <person name="Avila-Pacheco J."/>
            <person name="Jiang X."/>
            <person name="Kearney S.M."/>
            <person name="Perrotta A.R."/>
            <person name="Berdy B."/>
            <person name="Zhao S."/>
            <person name="Lieberman T.D."/>
            <person name="Swanson P.K."/>
            <person name="Smith M."/>
            <person name="Roesemann S."/>
            <person name="Alexander J.E."/>
            <person name="Rich S.A."/>
            <person name="Livny J."/>
            <person name="Vlamakis H."/>
            <person name="Clish C."/>
            <person name="Bullock K."/>
            <person name="Deik A."/>
            <person name="Scott J."/>
            <person name="Pierce K.A."/>
            <person name="Xavier R.J."/>
            <person name="Alm E.J."/>
        </authorList>
    </citation>
    <scope>NUCLEOTIDE SEQUENCE [LARGE SCALE GENOMIC DNA]</scope>
    <source>
        <strain evidence="3 4">BIOML-A5</strain>
    </source>
</reference>
<sequence length="306" mass="35003">MAEQKRKEPTFYRVLHRTDKFNPGEHIELERSVEFDRWNVDRSDLAELVKLPLQELQAKRKDGATAEKTIFGKVQVAAEEWVEQAAQTMLLDRAIEYVKTPEVKHTSNEWKRQKDGVWEISNRVYIMRYKIMQETTGNHQGQWLVTWGIAINRPPRPSTEKYYYSGDVMVVEIKKKYYNAEADAQNYIQGRFDVYARLFTELSPPVPDEFKRSFYINGVLLPGYTIAPKERAPQEVADELLDLLDDGDLAPPSDPEPPKAPKKSPPPQGKASPEKPAAAQKRRATPAKKPTAKKKAAAKKQSAPVR</sequence>
<dbReference type="InterPro" id="IPR040672">
    <property type="entry name" value="LPD34"/>
</dbReference>
<feature type="domain" description="Large polyvalent protein associated" evidence="2">
    <location>
        <begin position="11"/>
        <end position="227"/>
    </location>
</feature>
<name>A0A6I2RG55_FLAPL</name>
<evidence type="ECO:0000256" key="1">
    <source>
        <dbReference type="SAM" id="MobiDB-lite"/>
    </source>
</evidence>
<comment type="caution">
    <text evidence="3">The sequence shown here is derived from an EMBL/GenBank/DDBJ whole genome shotgun (WGS) entry which is preliminary data.</text>
</comment>
<dbReference type="RefSeq" id="WP_154250156.1">
    <property type="nucleotide sequence ID" value="NZ_JADMVC010000009.1"/>
</dbReference>
<feature type="compositionally biased region" description="Basic residues" evidence="1">
    <location>
        <begin position="280"/>
        <end position="298"/>
    </location>
</feature>
<protein>
    <recommendedName>
        <fullName evidence="2">Large polyvalent protein associated domain-containing protein</fullName>
    </recommendedName>
</protein>
<gene>
    <name evidence="3" type="ORF">GKE90_04955</name>
</gene>
<feature type="region of interest" description="Disordered" evidence="1">
    <location>
        <begin position="245"/>
        <end position="306"/>
    </location>
</feature>
<evidence type="ECO:0000313" key="4">
    <source>
        <dbReference type="Proteomes" id="UP000429811"/>
    </source>
</evidence>
<dbReference type="EMBL" id="WKPO01000005">
    <property type="protein sequence ID" value="MSB48053.1"/>
    <property type="molecule type" value="Genomic_DNA"/>
</dbReference>
<organism evidence="3 4">
    <name type="scientific">Flavonifractor plautii</name>
    <name type="common">Fusobacterium plautii</name>
    <dbReference type="NCBI Taxonomy" id="292800"/>
    <lineage>
        <taxon>Bacteria</taxon>
        <taxon>Bacillati</taxon>
        <taxon>Bacillota</taxon>
        <taxon>Clostridia</taxon>
        <taxon>Eubacteriales</taxon>
        <taxon>Oscillospiraceae</taxon>
        <taxon>Flavonifractor</taxon>
    </lineage>
</organism>
<evidence type="ECO:0000313" key="3">
    <source>
        <dbReference type="EMBL" id="MSB48053.1"/>
    </source>
</evidence>
<dbReference type="Pfam" id="PF18852">
    <property type="entry name" value="LPD34"/>
    <property type="match status" value="1"/>
</dbReference>
<proteinExistence type="predicted"/>
<accession>A0A6I2RG55</accession>